<keyword evidence="2" id="KW-1185">Reference proteome</keyword>
<organism evidence="1 2">
    <name type="scientific">Halosquirtibacter laminarini</name>
    <dbReference type="NCBI Taxonomy" id="3374600"/>
    <lineage>
        <taxon>Bacteria</taxon>
        <taxon>Pseudomonadati</taxon>
        <taxon>Bacteroidota</taxon>
        <taxon>Bacteroidia</taxon>
        <taxon>Marinilabiliales</taxon>
        <taxon>Prolixibacteraceae</taxon>
        <taxon>Halosquirtibacter</taxon>
    </lineage>
</organism>
<dbReference type="EMBL" id="CP081303">
    <property type="protein sequence ID" value="QZE13934.1"/>
    <property type="molecule type" value="Genomic_DNA"/>
</dbReference>
<accession>A0AC61NEF9</accession>
<gene>
    <name evidence="1" type="ORF">K4L44_15605</name>
</gene>
<proteinExistence type="predicted"/>
<sequence>MAQPAEVERYVKKGKIDKAIAITEKYCSDEKNLTDTERAICQYKLALYHQYLHHDQEYEKHLKEAVSISPDYWEYTKAYGDQLYQKRAYHEALELFRDFYKRTHSDTSKRWIEYTQIILQEIERTKDKIDIFNYSELNTPQSEIAPQFVQNHILFASNKDETDLRNMEYMVDIMPVYHTFLIDNKTDEIKRSNINVRNKYHCIPNHYAQETLWFTKTSLNREKEFIKRTKKRRLSIYKVTKNDEGRFINPTEVILPKFENRSIGNPTLNSTQDILVFVSEQKDDPNMSDLYISKKRDGKWGVPIIFGKNINTNMNESFPHIISDSLLVFSSNGRCSFGGYDLYYTHLIKPDKIGVHHFPLHINSSYDDIGMDYIREYKKGVISSNRPGGKGQDDIYRFNANLFDYFVYHILIREKGTDKPIKDCHLLYIDKDSTIISRDKKGQVDLRNIEKREIQLRVHAEGYLDTTVNAKEVNLLHGDIYNRIYLKRKKREETYQAEQVYFGFDSTLLQQKEVRNLQKIAKTLRESPNKTAYISGHTDSCGSKRYNITLSERRAMMVEKFLLNHGVSRSQLIMKYFGEDIPNRKKVKMKKDTKNRRVEIYIATNLDSRLPQYVQDDKIFSTYQKHFIEATNHKFKWRKNSTKENIYFRFNSIRLGTKDKEKLDLLIRYLKAHPMVKVKVEGHTDIKGSEAYNEELSVNRAKVVGTYLQRVLTNPITIKGYGERSPSIESACSSTPYLKDQYNRRVIIRF</sequence>
<protein>
    <submittedName>
        <fullName evidence="1">OmpA family protein</fullName>
    </submittedName>
</protein>
<dbReference type="Proteomes" id="UP000826212">
    <property type="component" value="Chromosome"/>
</dbReference>
<evidence type="ECO:0000313" key="1">
    <source>
        <dbReference type="EMBL" id="QZE13934.1"/>
    </source>
</evidence>
<evidence type="ECO:0000313" key="2">
    <source>
        <dbReference type="Proteomes" id="UP000826212"/>
    </source>
</evidence>
<name>A0AC61NEF9_9BACT</name>
<reference evidence="1" key="1">
    <citation type="submission" date="2021-08" db="EMBL/GenBank/DDBJ databases">
        <title>Novel anaerobic bacterium isolated from sea squirt in East Sea, Republic of Korea.</title>
        <authorList>
            <person name="Nguyen T.H."/>
            <person name="Li Z."/>
            <person name="Lee Y.-J."/>
            <person name="Ko J."/>
            <person name="Kim S.-G."/>
        </authorList>
    </citation>
    <scope>NUCLEOTIDE SEQUENCE</scope>
    <source>
        <strain evidence="1">KCTC 25031</strain>
    </source>
</reference>